<keyword evidence="4 7" id="KW-0808">Transferase</keyword>
<gene>
    <name evidence="7 11" type="primary">gcvT</name>
    <name evidence="11" type="ORF">NBM05_01690</name>
</gene>
<feature type="binding site" evidence="8">
    <location>
        <position position="213"/>
    </location>
    <ligand>
        <name>substrate</name>
    </ligand>
</feature>
<dbReference type="EMBL" id="JANAFB010000002">
    <property type="protein sequence ID" value="MCP3424773.1"/>
    <property type="molecule type" value="Genomic_DNA"/>
</dbReference>
<evidence type="ECO:0000256" key="5">
    <source>
        <dbReference type="ARBA" id="ARBA00031395"/>
    </source>
</evidence>
<reference evidence="11" key="1">
    <citation type="submission" date="2022-06" db="EMBL/GenBank/DDBJ databases">
        <title>Rothia sp. isolated from sandalwood seedling.</title>
        <authorList>
            <person name="Tuikhar N."/>
            <person name="Kirdat K."/>
            <person name="Thorat V."/>
            <person name="Swetha P."/>
            <person name="Padma S."/>
            <person name="Sundararaj R."/>
            <person name="Yadav A."/>
        </authorList>
    </citation>
    <scope>NUCLEOTIDE SEQUENCE</scope>
    <source>
        <strain evidence="11">AR01</strain>
    </source>
</reference>
<evidence type="ECO:0000256" key="1">
    <source>
        <dbReference type="ARBA" id="ARBA00008609"/>
    </source>
</evidence>
<evidence type="ECO:0000259" key="9">
    <source>
        <dbReference type="Pfam" id="PF01571"/>
    </source>
</evidence>
<evidence type="ECO:0000256" key="8">
    <source>
        <dbReference type="PIRSR" id="PIRSR006487-1"/>
    </source>
</evidence>
<dbReference type="NCBIfam" id="NF001567">
    <property type="entry name" value="PRK00389.1"/>
    <property type="match status" value="1"/>
</dbReference>
<dbReference type="PANTHER" id="PTHR43757">
    <property type="entry name" value="AMINOMETHYLTRANSFERASE"/>
    <property type="match status" value="1"/>
</dbReference>
<dbReference type="SUPFAM" id="SSF103025">
    <property type="entry name" value="Folate-binding domain"/>
    <property type="match status" value="1"/>
</dbReference>
<comment type="caution">
    <text evidence="11">The sequence shown here is derived from an EMBL/GenBank/DDBJ whole genome shotgun (WGS) entry which is preliminary data.</text>
</comment>
<dbReference type="EC" id="2.1.2.10" evidence="2 7"/>
<dbReference type="GO" id="GO:0004047">
    <property type="term" value="F:aminomethyltransferase activity"/>
    <property type="evidence" value="ECO:0007669"/>
    <property type="project" value="UniProtKB-UniRule"/>
</dbReference>
<dbReference type="InterPro" id="IPR028896">
    <property type="entry name" value="GcvT/YgfZ/DmdA"/>
</dbReference>
<sequence>MSAETTETAAARRTSLHGVHEELAAVFTDFGGWDMPLKYGNDVAEHRAVRSAAGLFDLSHMGEIRVTGPEASALLDHALVSSFGGLAVGRAKYSVMADARGGIVDDLITYRLGEREFLVVPNAANAGAVLRELTVRGGGFEASVRDESGTTALIALQGPVAAAVLGRVLEELHLADGGSELSGLRYYAAAPARVAGHEVLLARTGYTGEDGFELYLPAGEAEGLWRALAEAGEADGVVPAGLAARDSLRLEAGMPLYGHELGPDVSPCEAGLERMVGAALKAKGAFVGREALAAALEAAGDPGARTLVGLRGLGKRPARAGAVLLEPADTDPSGERGGRRAVGVVTSGIPSPTLGHPVAMALVERRFAEPGLVLPVEIRGRAAEFEVVPLPFYRPGR</sequence>
<dbReference type="Pfam" id="PF08669">
    <property type="entry name" value="GCV_T_C"/>
    <property type="match status" value="1"/>
</dbReference>
<accession>A0A9X2HH59</accession>
<dbReference type="InterPro" id="IPR022903">
    <property type="entry name" value="GcvT_bac"/>
</dbReference>
<evidence type="ECO:0000313" key="12">
    <source>
        <dbReference type="Proteomes" id="UP001139502"/>
    </source>
</evidence>
<dbReference type="Pfam" id="PF01571">
    <property type="entry name" value="GCV_T"/>
    <property type="match status" value="1"/>
</dbReference>
<evidence type="ECO:0000256" key="7">
    <source>
        <dbReference type="HAMAP-Rule" id="MF_00259"/>
    </source>
</evidence>
<comment type="function">
    <text evidence="7">The glycine cleavage system catalyzes the degradation of glycine.</text>
</comment>
<comment type="subunit">
    <text evidence="7">The glycine cleavage system is composed of four proteins: P, T, L and H.</text>
</comment>
<name>A0A9X2HH59_9MICC</name>
<feature type="domain" description="GCVT N-terminal" evidence="9">
    <location>
        <begin position="16"/>
        <end position="277"/>
    </location>
</feature>
<keyword evidence="3 7" id="KW-0032">Aminotransferase</keyword>
<proteinExistence type="inferred from homology"/>
<dbReference type="PANTHER" id="PTHR43757:SF2">
    <property type="entry name" value="AMINOMETHYLTRANSFERASE, MITOCHONDRIAL"/>
    <property type="match status" value="1"/>
</dbReference>
<keyword evidence="12" id="KW-1185">Reference proteome</keyword>
<dbReference type="GO" id="GO:0019464">
    <property type="term" value="P:glycine decarboxylation via glycine cleavage system"/>
    <property type="evidence" value="ECO:0007669"/>
    <property type="project" value="UniProtKB-UniRule"/>
</dbReference>
<dbReference type="HAMAP" id="MF_00259">
    <property type="entry name" value="GcvT"/>
    <property type="match status" value="1"/>
</dbReference>
<feature type="domain" description="Aminomethyltransferase C-terminal" evidence="10">
    <location>
        <begin position="305"/>
        <end position="393"/>
    </location>
</feature>
<evidence type="ECO:0000256" key="2">
    <source>
        <dbReference type="ARBA" id="ARBA00012616"/>
    </source>
</evidence>
<dbReference type="InterPro" id="IPR029043">
    <property type="entry name" value="GcvT/YgfZ_C"/>
</dbReference>
<evidence type="ECO:0000256" key="6">
    <source>
        <dbReference type="ARBA" id="ARBA00047665"/>
    </source>
</evidence>
<dbReference type="InterPro" id="IPR006223">
    <property type="entry name" value="GcvT"/>
</dbReference>
<dbReference type="RefSeq" id="WP_254164638.1">
    <property type="nucleotide sequence ID" value="NZ_JANAFB010000002.1"/>
</dbReference>
<dbReference type="NCBIfam" id="TIGR00528">
    <property type="entry name" value="gcvT"/>
    <property type="match status" value="1"/>
</dbReference>
<dbReference type="PIRSF" id="PIRSF006487">
    <property type="entry name" value="GcvT"/>
    <property type="match status" value="1"/>
</dbReference>
<dbReference type="InterPro" id="IPR006222">
    <property type="entry name" value="GCVT_N"/>
</dbReference>
<evidence type="ECO:0000259" key="10">
    <source>
        <dbReference type="Pfam" id="PF08669"/>
    </source>
</evidence>
<dbReference type="Proteomes" id="UP001139502">
    <property type="component" value="Unassembled WGS sequence"/>
</dbReference>
<dbReference type="AlphaFoldDB" id="A0A9X2HH59"/>
<comment type="similarity">
    <text evidence="1 7">Belongs to the GcvT family.</text>
</comment>
<evidence type="ECO:0000256" key="4">
    <source>
        <dbReference type="ARBA" id="ARBA00022679"/>
    </source>
</evidence>
<protein>
    <recommendedName>
        <fullName evidence="2 7">Aminomethyltransferase</fullName>
        <ecNumber evidence="2 7">2.1.2.10</ecNumber>
    </recommendedName>
    <alternativeName>
        <fullName evidence="5 7">Glycine cleavage system T protein</fullName>
    </alternativeName>
</protein>
<organism evidence="11 12">
    <name type="scientific">Rothia santali</name>
    <dbReference type="NCBI Taxonomy" id="2949643"/>
    <lineage>
        <taxon>Bacteria</taxon>
        <taxon>Bacillati</taxon>
        <taxon>Actinomycetota</taxon>
        <taxon>Actinomycetes</taxon>
        <taxon>Micrococcales</taxon>
        <taxon>Micrococcaceae</taxon>
        <taxon>Rothia</taxon>
    </lineage>
</organism>
<dbReference type="GO" id="GO:0005829">
    <property type="term" value="C:cytosol"/>
    <property type="evidence" value="ECO:0007669"/>
    <property type="project" value="TreeGrafter"/>
</dbReference>
<evidence type="ECO:0000256" key="3">
    <source>
        <dbReference type="ARBA" id="ARBA00022576"/>
    </source>
</evidence>
<evidence type="ECO:0000313" key="11">
    <source>
        <dbReference type="EMBL" id="MCP3424773.1"/>
    </source>
</evidence>
<dbReference type="InterPro" id="IPR013977">
    <property type="entry name" value="GcvT_C"/>
</dbReference>
<dbReference type="Gene3D" id="3.30.1360.120">
    <property type="entry name" value="Probable tRNA modification gtpase trme, domain 1"/>
    <property type="match status" value="1"/>
</dbReference>
<dbReference type="SUPFAM" id="SSF101790">
    <property type="entry name" value="Aminomethyltransferase beta-barrel domain"/>
    <property type="match status" value="1"/>
</dbReference>
<comment type="catalytic activity">
    <reaction evidence="6 7">
        <text>N(6)-[(R)-S(8)-aminomethyldihydrolipoyl]-L-lysyl-[protein] + (6S)-5,6,7,8-tetrahydrofolate = N(6)-[(R)-dihydrolipoyl]-L-lysyl-[protein] + (6R)-5,10-methylene-5,6,7,8-tetrahydrofolate + NH4(+)</text>
        <dbReference type="Rhea" id="RHEA:16945"/>
        <dbReference type="Rhea" id="RHEA-COMP:10475"/>
        <dbReference type="Rhea" id="RHEA-COMP:10492"/>
        <dbReference type="ChEBI" id="CHEBI:15636"/>
        <dbReference type="ChEBI" id="CHEBI:28938"/>
        <dbReference type="ChEBI" id="CHEBI:57453"/>
        <dbReference type="ChEBI" id="CHEBI:83100"/>
        <dbReference type="ChEBI" id="CHEBI:83143"/>
        <dbReference type="EC" id="2.1.2.10"/>
    </reaction>
</comment>
<dbReference type="GO" id="GO:0005960">
    <property type="term" value="C:glycine cleavage complex"/>
    <property type="evidence" value="ECO:0007669"/>
    <property type="project" value="InterPro"/>
</dbReference>
<dbReference type="InterPro" id="IPR027266">
    <property type="entry name" value="TrmE/GcvT-like"/>
</dbReference>
<dbReference type="GO" id="GO:0008483">
    <property type="term" value="F:transaminase activity"/>
    <property type="evidence" value="ECO:0007669"/>
    <property type="project" value="UniProtKB-KW"/>
</dbReference>